<evidence type="ECO:0000256" key="5">
    <source>
        <dbReference type="ARBA" id="ARBA00022989"/>
    </source>
</evidence>
<protein>
    <recommendedName>
        <fullName evidence="10">Equilibrative nucleoside transporter 3-like</fullName>
    </recommendedName>
</protein>
<feature type="transmembrane region" description="Helical" evidence="7">
    <location>
        <begin position="125"/>
        <end position="148"/>
    </location>
</feature>
<dbReference type="GO" id="GO:0005337">
    <property type="term" value="F:nucleoside transmembrane transporter activity"/>
    <property type="evidence" value="ECO:0007669"/>
    <property type="project" value="InterPro"/>
</dbReference>
<dbReference type="GO" id="GO:0005886">
    <property type="term" value="C:plasma membrane"/>
    <property type="evidence" value="ECO:0007669"/>
    <property type="project" value="TreeGrafter"/>
</dbReference>
<comment type="subcellular location">
    <subcellularLocation>
        <location evidence="1">Membrane</location>
        <topology evidence="1">Multi-pass membrane protein</topology>
    </subcellularLocation>
</comment>
<evidence type="ECO:0000256" key="6">
    <source>
        <dbReference type="ARBA" id="ARBA00023136"/>
    </source>
</evidence>
<dbReference type="Proteomes" id="UP000663874">
    <property type="component" value="Unassembled WGS sequence"/>
</dbReference>
<dbReference type="InterPro" id="IPR002259">
    <property type="entry name" value="Eqnu_transpt"/>
</dbReference>
<proteinExistence type="inferred from homology"/>
<feature type="transmembrane region" description="Helical" evidence="7">
    <location>
        <begin position="661"/>
        <end position="682"/>
    </location>
</feature>
<dbReference type="GO" id="GO:0008504">
    <property type="term" value="F:monoamine transmembrane transporter activity"/>
    <property type="evidence" value="ECO:0007669"/>
    <property type="project" value="TreeGrafter"/>
</dbReference>
<keyword evidence="5 7" id="KW-1133">Transmembrane helix</keyword>
<dbReference type="EMBL" id="CAJOBE010000977">
    <property type="protein sequence ID" value="CAF3703878.1"/>
    <property type="molecule type" value="Genomic_DNA"/>
</dbReference>
<name>A0A818UQ69_9BILA</name>
<gene>
    <name evidence="8" type="ORF">FNK824_LOCUS9348</name>
</gene>
<evidence type="ECO:0000256" key="4">
    <source>
        <dbReference type="ARBA" id="ARBA00022692"/>
    </source>
</evidence>
<feature type="transmembrane region" description="Helical" evidence="7">
    <location>
        <begin position="376"/>
        <end position="396"/>
    </location>
</feature>
<accession>A0A818UQ69</accession>
<dbReference type="PANTHER" id="PTHR10332:SF10">
    <property type="entry name" value="EQUILIBRATIVE NUCLEOSIDE TRANSPORTER 4"/>
    <property type="match status" value="1"/>
</dbReference>
<sequence length="770" mass="89542">MDENFLRNCYVIRNSEQQQQQQHNHHRYMRFDDHRSFTEQQPQQQSALSPPIDKYHFTYLALFCCGIGFLLPYSIYITCVDYFHAQFPQTAIIFHLNFIYIILAFSTVLFSNIIANILSVKRRVIFGYCITLIILMFITIFCVGLEIFPQQWSYSIFLLSVAIIAVGCTLQQSSFYGLTSMLPSRYTQAVMTGESFAGLLASCARISTNLFMSNDSHLSTILFFSLGLLFVQFCFIFYLILQRSTFIEYYVHQCENAKKNEEIEFQIRCHAASINSKQTIIDDNEENLESNTSTIQDPHFGILTVDTFDDQQPIISSANQYSLKLWFRIKREWHRRLDCIKVIWPYMISIACTYLVTLSLFPGVESEMINCQWREWLPITLMALFNIFDVCGKMFALIAHHMLSPIQLFICSLLRLIYIPLMILCILPKHAAYLSNLFWQFFFSSTLGLTNGYFGSVPMIRAPMTIIEERKELTGNLMMFSYSVGLTVGSLISYLLDAIIGQSPGVDWCQTLSLLNQTTWTIINNTILLIILVICRTTTLYNLYHDDDDNDYHETNIEKKSFTSQQLAKLDEYFSSKYNDEPLSEVLNPMIHYSNENDITKRDALWTTTEVLECIRRLRYSKNASKLDLVTEMLNCYRRLRRPDTEELVGLQQKSQKVVDWFPIISIILAAIICLIAFIILCKRQIDHRQYIHHQIKRQENNQNKNNNQISLTTFDVAECIDGDMEFVAGLNIHLAKGNLILNDNDAQMLNSMNTFDRLQYFQKLTNYVK</sequence>
<comment type="similarity">
    <text evidence="2">Belongs to the SLC29A/ENT transporter (TC 2.A.57) family.</text>
</comment>
<dbReference type="PRINTS" id="PR01130">
    <property type="entry name" value="DERENTRNSPRT"/>
</dbReference>
<keyword evidence="3" id="KW-0813">Transport</keyword>
<comment type="caution">
    <text evidence="8">The sequence shown here is derived from an EMBL/GenBank/DDBJ whole genome shotgun (WGS) entry which is preliminary data.</text>
</comment>
<feature type="transmembrane region" description="Helical" evidence="7">
    <location>
        <begin position="57"/>
        <end position="78"/>
    </location>
</feature>
<keyword evidence="6 7" id="KW-0472">Membrane</keyword>
<keyword evidence="4 7" id="KW-0812">Transmembrane</keyword>
<evidence type="ECO:0000313" key="8">
    <source>
        <dbReference type="EMBL" id="CAF3703878.1"/>
    </source>
</evidence>
<feature type="transmembrane region" description="Helical" evidence="7">
    <location>
        <begin position="343"/>
        <end position="364"/>
    </location>
</feature>
<dbReference type="Pfam" id="PF01733">
    <property type="entry name" value="Nucleoside_tran"/>
    <property type="match status" value="1"/>
</dbReference>
<feature type="transmembrane region" description="Helical" evidence="7">
    <location>
        <begin position="98"/>
        <end position="118"/>
    </location>
</feature>
<reference evidence="8" key="1">
    <citation type="submission" date="2021-02" db="EMBL/GenBank/DDBJ databases">
        <authorList>
            <person name="Nowell W R."/>
        </authorList>
    </citation>
    <scope>NUCLEOTIDE SEQUENCE</scope>
</reference>
<evidence type="ECO:0000256" key="3">
    <source>
        <dbReference type="ARBA" id="ARBA00022448"/>
    </source>
</evidence>
<feature type="transmembrane region" description="Helical" evidence="7">
    <location>
        <begin position="408"/>
        <end position="431"/>
    </location>
</feature>
<dbReference type="InterPro" id="IPR036259">
    <property type="entry name" value="MFS_trans_sf"/>
</dbReference>
<dbReference type="SUPFAM" id="SSF103473">
    <property type="entry name" value="MFS general substrate transporter"/>
    <property type="match status" value="1"/>
</dbReference>
<dbReference type="PANTHER" id="PTHR10332">
    <property type="entry name" value="EQUILIBRATIVE NUCLEOSIDE TRANSPORTER"/>
    <property type="match status" value="1"/>
</dbReference>
<evidence type="ECO:0000256" key="2">
    <source>
        <dbReference type="ARBA" id="ARBA00007965"/>
    </source>
</evidence>
<evidence type="ECO:0008006" key="10">
    <source>
        <dbReference type="Google" id="ProtNLM"/>
    </source>
</evidence>
<evidence type="ECO:0000256" key="1">
    <source>
        <dbReference type="ARBA" id="ARBA00004141"/>
    </source>
</evidence>
<feature type="transmembrane region" description="Helical" evidence="7">
    <location>
        <begin position="477"/>
        <end position="496"/>
    </location>
</feature>
<feature type="transmembrane region" description="Helical" evidence="7">
    <location>
        <begin position="154"/>
        <end position="178"/>
    </location>
</feature>
<feature type="transmembrane region" description="Helical" evidence="7">
    <location>
        <begin position="437"/>
        <end position="456"/>
    </location>
</feature>
<organism evidence="8 9">
    <name type="scientific">Rotaria sordida</name>
    <dbReference type="NCBI Taxonomy" id="392033"/>
    <lineage>
        <taxon>Eukaryota</taxon>
        <taxon>Metazoa</taxon>
        <taxon>Spiralia</taxon>
        <taxon>Gnathifera</taxon>
        <taxon>Rotifera</taxon>
        <taxon>Eurotatoria</taxon>
        <taxon>Bdelloidea</taxon>
        <taxon>Philodinida</taxon>
        <taxon>Philodinidae</taxon>
        <taxon>Rotaria</taxon>
    </lineage>
</organism>
<feature type="transmembrane region" description="Helical" evidence="7">
    <location>
        <begin position="218"/>
        <end position="241"/>
    </location>
</feature>
<evidence type="ECO:0000256" key="7">
    <source>
        <dbReference type="SAM" id="Phobius"/>
    </source>
</evidence>
<dbReference type="AlphaFoldDB" id="A0A818UQ69"/>
<evidence type="ECO:0000313" key="9">
    <source>
        <dbReference type="Proteomes" id="UP000663874"/>
    </source>
</evidence>